<gene>
    <name evidence="2" type="ORF">BpHYR1_011720</name>
</gene>
<dbReference type="AlphaFoldDB" id="A0A3M7SKB0"/>
<dbReference type="Proteomes" id="UP000276133">
    <property type="component" value="Unassembled WGS sequence"/>
</dbReference>
<comment type="caution">
    <text evidence="2">The sequence shown here is derived from an EMBL/GenBank/DDBJ whole genome shotgun (WGS) entry which is preliminary data.</text>
</comment>
<evidence type="ECO:0000313" key="3">
    <source>
        <dbReference type="Proteomes" id="UP000276133"/>
    </source>
</evidence>
<keyword evidence="1" id="KW-0175">Coiled coil</keyword>
<dbReference type="EMBL" id="REGN01001229">
    <property type="protein sequence ID" value="RNA36145.1"/>
    <property type="molecule type" value="Genomic_DNA"/>
</dbReference>
<evidence type="ECO:0000256" key="1">
    <source>
        <dbReference type="SAM" id="Coils"/>
    </source>
</evidence>
<reference evidence="2 3" key="1">
    <citation type="journal article" date="2018" name="Sci. Rep.">
        <title>Genomic signatures of local adaptation to the degree of environmental predictability in rotifers.</title>
        <authorList>
            <person name="Franch-Gras L."/>
            <person name="Hahn C."/>
            <person name="Garcia-Roger E.M."/>
            <person name="Carmona M.J."/>
            <person name="Serra M."/>
            <person name="Gomez A."/>
        </authorList>
    </citation>
    <scope>NUCLEOTIDE SEQUENCE [LARGE SCALE GENOMIC DNA]</scope>
    <source>
        <strain evidence="2">HYR1</strain>
    </source>
</reference>
<name>A0A3M7SKB0_BRAPC</name>
<accession>A0A3M7SKB0</accession>
<protein>
    <submittedName>
        <fullName evidence="2">Uncharacterized protein</fullName>
    </submittedName>
</protein>
<keyword evidence="3" id="KW-1185">Reference proteome</keyword>
<feature type="coiled-coil region" evidence="1">
    <location>
        <begin position="25"/>
        <end position="52"/>
    </location>
</feature>
<sequence length="73" mass="8526">MNKKAISNKYTLETYFIAFNFPIASKQQKGKKERERERIRDLEREREVLFESNILASEESNGCGFGIKEHGVD</sequence>
<organism evidence="2 3">
    <name type="scientific">Brachionus plicatilis</name>
    <name type="common">Marine rotifer</name>
    <name type="synonym">Brachionus muelleri</name>
    <dbReference type="NCBI Taxonomy" id="10195"/>
    <lineage>
        <taxon>Eukaryota</taxon>
        <taxon>Metazoa</taxon>
        <taxon>Spiralia</taxon>
        <taxon>Gnathifera</taxon>
        <taxon>Rotifera</taxon>
        <taxon>Eurotatoria</taxon>
        <taxon>Monogononta</taxon>
        <taxon>Pseudotrocha</taxon>
        <taxon>Ploima</taxon>
        <taxon>Brachionidae</taxon>
        <taxon>Brachionus</taxon>
    </lineage>
</organism>
<proteinExistence type="predicted"/>
<evidence type="ECO:0000313" key="2">
    <source>
        <dbReference type="EMBL" id="RNA36145.1"/>
    </source>
</evidence>